<evidence type="ECO:0000313" key="3">
    <source>
        <dbReference type="EMBL" id="BAS82423.1"/>
    </source>
</evidence>
<keyword evidence="4" id="KW-1185">Reference proteome</keyword>
<sequence length="175" mass="19199">CQARRILFLDWSRLGGDDGEDDAGDGEGGVAAELAGGGGGAEAHGGAARGRAAAVPDQDVRPGGRPGHRRRRLVGPRGQQLRRLGPPRLRRRLPPTLLQAQQFLQLRPPAQHLRESPQFPLPPLVLFPACLQLLGNCVFCFLVLDVVVQFLVRTNYLNKRSHFYSLRFQVGLLDN</sequence>
<evidence type="ECO:0000313" key="4">
    <source>
        <dbReference type="Proteomes" id="UP000059680"/>
    </source>
</evidence>
<reference evidence="4" key="1">
    <citation type="journal article" date="2005" name="Nature">
        <title>The map-based sequence of the rice genome.</title>
        <authorList>
            <consortium name="International rice genome sequencing project (IRGSP)"/>
            <person name="Matsumoto T."/>
            <person name="Wu J."/>
            <person name="Kanamori H."/>
            <person name="Katayose Y."/>
            <person name="Fujisawa M."/>
            <person name="Namiki N."/>
            <person name="Mizuno H."/>
            <person name="Yamamoto K."/>
            <person name="Antonio B.A."/>
            <person name="Baba T."/>
            <person name="Sakata K."/>
            <person name="Nagamura Y."/>
            <person name="Aoki H."/>
            <person name="Arikawa K."/>
            <person name="Arita K."/>
            <person name="Bito T."/>
            <person name="Chiden Y."/>
            <person name="Fujitsuka N."/>
            <person name="Fukunaka R."/>
            <person name="Hamada M."/>
            <person name="Harada C."/>
            <person name="Hayashi A."/>
            <person name="Hijishita S."/>
            <person name="Honda M."/>
            <person name="Hosokawa S."/>
            <person name="Ichikawa Y."/>
            <person name="Idonuma A."/>
            <person name="Iijima M."/>
            <person name="Ikeda M."/>
            <person name="Ikeno M."/>
            <person name="Ito K."/>
            <person name="Ito S."/>
            <person name="Ito T."/>
            <person name="Ito Y."/>
            <person name="Ito Y."/>
            <person name="Iwabuchi A."/>
            <person name="Kamiya K."/>
            <person name="Karasawa W."/>
            <person name="Kurita K."/>
            <person name="Katagiri S."/>
            <person name="Kikuta A."/>
            <person name="Kobayashi H."/>
            <person name="Kobayashi N."/>
            <person name="Machita K."/>
            <person name="Maehara T."/>
            <person name="Masukawa M."/>
            <person name="Mizubayashi T."/>
            <person name="Mukai Y."/>
            <person name="Nagasaki H."/>
            <person name="Nagata Y."/>
            <person name="Naito S."/>
            <person name="Nakashima M."/>
            <person name="Nakama Y."/>
            <person name="Nakamichi Y."/>
            <person name="Nakamura M."/>
            <person name="Meguro A."/>
            <person name="Negishi M."/>
            <person name="Ohta I."/>
            <person name="Ohta T."/>
            <person name="Okamoto M."/>
            <person name="Ono N."/>
            <person name="Saji S."/>
            <person name="Sakaguchi M."/>
            <person name="Sakai K."/>
            <person name="Shibata M."/>
            <person name="Shimokawa T."/>
            <person name="Song J."/>
            <person name="Takazaki Y."/>
            <person name="Terasawa K."/>
            <person name="Tsugane M."/>
            <person name="Tsuji K."/>
            <person name="Ueda S."/>
            <person name="Waki K."/>
            <person name="Yamagata H."/>
            <person name="Yamamoto M."/>
            <person name="Yamamoto S."/>
            <person name="Yamane H."/>
            <person name="Yoshiki S."/>
            <person name="Yoshihara R."/>
            <person name="Yukawa K."/>
            <person name="Zhong H."/>
            <person name="Yano M."/>
            <person name="Yuan Q."/>
            <person name="Ouyang S."/>
            <person name="Liu J."/>
            <person name="Jones K.M."/>
            <person name="Gansberger K."/>
            <person name="Moffat K."/>
            <person name="Hill J."/>
            <person name="Bera J."/>
            <person name="Fadrosh D."/>
            <person name="Jin S."/>
            <person name="Johri S."/>
            <person name="Kim M."/>
            <person name="Overton L."/>
            <person name="Reardon M."/>
            <person name="Tsitrin T."/>
            <person name="Vuong H."/>
            <person name="Weaver B."/>
            <person name="Ciecko A."/>
            <person name="Tallon L."/>
            <person name="Jackson J."/>
            <person name="Pai G."/>
            <person name="Aken S.V."/>
            <person name="Utterback T."/>
            <person name="Reidmuller S."/>
            <person name="Feldblyum T."/>
            <person name="Hsiao J."/>
            <person name="Zismann V."/>
            <person name="Iobst S."/>
            <person name="de Vazeille A.R."/>
            <person name="Buell C.R."/>
            <person name="Ying K."/>
            <person name="Li Y."/>
            <person name="Lu T."/>
            <person name="Huang Y."/>
            <person name="Zhao Q."/>
            <person name="Feng Q."/>
            <person name="Zhang L."/>
            <person name="Zhu J."/>
            <person name="Weng Q."/>
            <person name="Mu J."/>
            <person name="Lu Y."/>
            <person name="Fan D."/>
            <person name="Liu Y."/>
            <person name="Guan J."/>
            <person name="Zhang Y."/>
            <person name="Yu S."/>
            <person name="Liu X."/>
            <person name="Zhang Y."/>
            <person name="Hong G."/>
            <person name="Han B."/>
            <person name="Choisne N."/>
            <person name="Demange N."/>
            <person name="Orjeda G."/>
            <person name="Samain S."/>
            <person name="Cattolico L."/>
            <person name="Pelletier E."/>
            <person name="Couloux A."/>
            <person name="Segurens B."/>
            <person name="Wincker P."/>
            <person name="D'Hont A."/>
            <person name="Scarpelli C."/>
            <person name="Weissenbach J."/>
            <person name="Salanoubat M."/>
            <person name="Quetier F."/>
            <person name="Yu Y."/>
            <person name="Kim H.R."/>
            <person name="Rambo T."/>
            <person name="Currie J."/>
            <person name="Collura K."/>
            <person name="Luo M."/>
            <person name="Yang T."/>
            <person name="Ammiraju J.S.S."/>
            <person name="Engler F."/>
            <person name="Soderlund C."/>
            <person name="Wing R.A."/>
            <person name="Palmer L.E."/>
            <person name="de la Bastide M."/>
            <person name="Spiegel L."/>
            <person name="Nascimento L."/>
            <person name="Zutavern T."/>
            <person name="O'Shaughnessy A."/>
            <person name="Dike S."/>
            <person name="Dedhia N."/>
            <person name="Preston R."/>
            <person name="Balija V."/>
            <person name="McCombie W.R."/>
            <person name="Chow T."/>
            <person name="Chen H."/>
            <person name="Chung M."/>
            <person name="Chen C."/>
            <person name="Shaw J."/>
            <person name="Wu H."/>
            <person name="Hsiao K."/>
            <person name="Chao Y."/>
            <person name="Chu M."/>
            <person name="Cheng C."/>
            <person name="Hour A."/>
            <person name="Lee P."/>
            <person name="Lin S."/>
            <person name="Lin Y."/>
            <person name="Liou J."/>
            <person name="Liu S."/>
            <person name="Hsing Y."/>
            <person name="Raghuvanshi S."/>
            <person name="Mohanty A."/>
            <person name="Bharti A.K."/>
            <person name="Gaur A."/>
            <person name="Gupta V."/>
            <person name="Kumar D."/>
            <person name="Ravi V."/>
            <person name="Vij S."/>
            <person name="Kapur A."/>
            <person name="Khurana P."/>
            <person name="Khurana P."/>
            <person name="Khurana J.P."/>
            <person name="Tyagi A.K."/>
            <person name="Gaikwad K."/>
            <person name="Singh A."/>
            <person name="Dalal V."/>
            <person name="Srivastava S."/>
            <person name="Dixit A."/>
            <person name="Pal A.K."/>
            <person name="Ghazi I.A."/>
            <person name="Yadav M."/>
            <person name="Pandit A."/>
            <person name="Bhargava A."/>
            <person name="Sureshbabu K."/>
            <person name="Batra K."/>
            <person name="Sharma T.R."/>
            <person name="Mohapatra T."/>
            <person name="Singh N.K."/>
            <person name="Messing J."/>
            <person name="Nelson A.B."/>
            <person name="Fuks G."/>
            <person name="Kavchok S."/>
            <person name="Keizer G."/>
            <person name="Linton E."/>
            <person name="Llaca V."/>
            <person name="Song R."/>
            <person name="Tanyolac B."/>
            <person name="Young S."/>
            <person name="Ho-Il K."/>
            <person name="Hahn J.H."/>
            <person name="Sangsakoo G."/>
            <person name="Vanavichit A."/>
            <person name="de Mattos Luiz.A.T."/>
            <person name="Zimmer P.D."/>
            <person name="Malone G."/>
            <person name="Dellagostin O."/>
            <person name="de Oliveira A.C."/>
            <person name="Bevan M."/>
            <person name="Bancroft I."/>
            <person name="Minx P."/>
            <person name="Cordum H."/>
            <person name="Wilson R."/>
            <person name="Cheng Z."/>
            <person name="Jin W."/>
            <person name="Jiang J."/>
            <person name="Leong S.A."/>
            <person name="Iwama H."/>
            <person name="Gojobori T."/>
            <person name="Itoh T."/>
            <person name="Niimura Y."/>
            <person name="Fujii Y."/>
            <person name="Habara T."/>
            <person name="Sakai H."/>
            <person name="Sato Y."/>
            <person name="Wilson G."/>
            <person name="Kumar K."/>
            <person name="McCouch S."/>
            <person name="Juretic N."/>
            <person name="Hoen D."/>
            <person name="Wright S."/>
            <person name="Bruskiewich R."/>
            <person name="Bureau T."/>
            <person name="Miyao A."/>
            <person name="Hirochika H."/>
            <person name="Nishikawa T."/>
            <person name="Kadowaki K."/>
            <person name="Sugiura M."/>
            <person name="Burr B."/>
            <person name="Sasaki T."/>
        </authorList>
    </citation>
    <scope>NUCLEOTIDE SEQUENCE [LARGE SCALE GENOMIC DNA]</scope>
    <source>
        <strain evidence="4">cv. Nipponbare</strain>
    </source>
</reference>
<reference evidence="3 4" key="2">
    <citation type="journal article" date="2013" name="Plant Cell Physiol.">
        <title>Rice Annotation Project Database (RAP-DB): an integrative and interactive database for rice genomics.</title>
        <authorList>
            <person name="Sakai H."/>
            <person name="Lee S.S."/>
            <person name="Tanaka T."/>
            <person name="Numa H."/>
            <person name="Kim J."/>
            <person name="Kawahara Y."/>
            <person name="Wakimoto H."/>
            <person name="Yang C.C."/>
            <person name="Iwamoto M."/>
            <person name="Abe T."/>
            <person name="Yamada Y."/>
            <person name="Muto A."/>
            <person name="Inokuchi H."/>
            <person name="Ikemura T."/>
            <person name="Matsumoto T."/>
            <person name="Sasaki T."/>
            <person name="Itoh T."/>
        </authorList>
    </citation>
    <scope>NUCLEOTIDE SEQUENCE [LARGE SCALE GENOMIC DNA]</scope>
    <source>
        <strain evidence="4">cv. Nipponbare</strain>
    </source>
</reference>
<protein>
    <submittedName>
        <fullName evidence="3">Os03g0161900 protein</fullName>
    </submittedName>
</protein>
<keyword evidence="2" id="KW-0812">Transmembrane</keyword>
<feature type="compositionally biased region" description="Low complexity" evidence="1">
    <location>
        <begin position="44"/>
        <end position="54"/>
    </location>
</feature>
<proteinExistence type="predicted"/>
<organism evidence="3 4">
    <name type="scientific">Oryza sativa subsp. japonica</name>
    <name type="common">Rice</name>
    <dbReference type="NCBI Taxonomy" id="39947"/>
    <lineage>
        <taxon>Eukaryota</taxon>
        <taxon>Viridiplantae</taxon>
        <taxon>Streptophyta</taxon>
        <taxon>Embryophyta</taxon>
        <taxon>Tracheophyta</taxon>
        <taxon>Spermatophyta</taxon>
        <taxon>Magnoliopsida</taxon>
        <taxon>Liliopsida</taxon>
        <taxon>Poales</taxon>
        <taxon>Poaceae</taxon>
        <taxon>BOP clade</taxon>
        <taxon>Oryzoideae</taxon>
        <taxon>Oryzeae</taxon>
        <taxon>Oryzinae</taxon>
        <taxon>Oryza</taxon>
        <taxon>Oryza sativa</taxon>
    </lineage>
</organism>
<keyword evidence="2" id="KW-1133">Transmembrane helix</keyword>
<dbReference type="Gramene" id="Os03t0161900-01">
    <property type="protein sequence ID" value="Os03t0161900-01"/>
    <property type="gene ID" value="Os03g0161900"/>
</dbReference>
<gene>
    <name evidence="3" type="ordered locus">Os03g0161900</name>
    <name evidence="3" type="ORF">OSNPB_030161900</name>
</gene>
<dbReference type="EMBL" id="AP014959">
    <property type="protein sequence ID" value="BAS82423.1"/>
    <property type="molecule type" value="Genomic_DNA"/>
</dbReference>
<dbReference type="AlphaFoldDB" id="A0A0P0VTF3"/>
<reference evidence="3 4" key="3">
    <citation type="journal article" date="2013" name="Rice">
        <title>Improvement of the Oryza sativa Nipponbare reference genome using next generation sequence and optical map data.</title>
        <authorList>
            <person name="Kawahara Y."/>
            <person name="de la Bastide M."/>
            <person name="Hamilton J.P."/>
            <person name="Kanamori H."/>
            <person name="McCombie W.R."/>
            <person name="Ouyang S."/>
            <person name="Schwartz D.C."/>
            <person name="Tanaka T."/>
            <person name="Wu J."/>
            <person name="Zhou S."/>
            <person name="Childs K.L."/>
            <person name="Davidson R.M."/>
            <person name="Lin H."/>
            <person name="Quesada-Ocampo L."/>
            <person name="Vaillancourt B."/>
            <person name="Sakai H."/>
            <person name="Lee S.S."/>
            <person name="Kim J."/>
            <person name="Numa H."/>
            <person name="Itoh T."/>
            <person name="Buell C.R."/>
            <person name="Matsumoto T."/>
        </authorList>
    </citation>
    <scope>NUCLEOTIDE SEQUENCE [LARGE SCALE GENOMIC DNA]</scope>
    <source>
        <strain evidence="4">cv. Nipponbare</strain>
    </source>
</reference>
<feature type="compositionally biased region" description="Low complexity" evidence="1">
    <location>
        <begin position="75"/>
        <end position="86"/>
    </location>
</feature>
<evidence type="ECO:0000256" key="1">
    <source>
        <dbReference type="SAM" id="MobiDB-lite"/>
    </source>
</evidence>
<accession>A0A0P0VTF3</accession>
<evidence type="ECO:0000256" key="2">
    <source>
        <dbReference type="SAM" id="Phobius"/>
    </source>
</evidence>
<dbReference type="Proteomes" id="UP000059680">
    <property type="component" value="Chromosome 3"/>
</dbReference>
<name>A0A0P0VTF3_ORYSJ</name>
<feature type="non-terminal residue" evidence="3">
    <location>
        <position position="1"/>
    </location>
</feature>
<feature type="region of interest" description="Disordered" evidence="1">
    <location>
        <begin position="14"/>
        <end position="86"/>
    </location>
</feature>
<keyword evidence="2" id="KW-0472">Membrane</keyword>
<feature type="transmembrane region" description="Helical" evidence="2">
    <location>
        <begin position="133"/>
        <end position="152"/>
    </location>
</feature>